<gene>
    <name evidence="2" type="ORF">PROAA_500007</name>
</gene>
<protein>
    <submittedName>
        <fullName evidence="2">Uncharacterized protein</fullName>
    </submittedName>
</protein>
<dbReference type="RefSeq" id="WP_186412051.1">
    <property type="nucleotide sequence ID" value="NZ_FLQY01000352.1"/>
</dbReference>
<dbReference type="AlphaFoldDB" id="A0A1A8XZV6"/>
<feature type="coiled-coil region" evidence="1">
    <location>
        <begin position="179"/>
        <end position="213"/>
    </location>
</feature>
<evidence type="ECO:0000313" key="3">
    <source>
        <dbReference type="Proteomes" id="UP000199600"/>
    </source>
</evidence>
<organism evidence="2 3">
    <name type="scientific">Candidatus Propionivibrio aalborgensis</name>
    <dbReference type="NCBI Taxonomy" id="1860101"/>
    <lineage>
        <taxon>Bacteria</taxon>
        <taxon>Pseudomonadati</taxon>
        <taxon>Pseudomonadota</taxon>
        <taxon>Betaproteobacteria</taxon>
        <taxon>Rhodocyclales</taxon>
        <taxon>Rhodocyclaceae</taxon>
        <taxon>Propionivibrio</taxon>
    </lineage>
</organism>
<evidence type="ECO:0000313" key="2">
    <source>
        <dbReference type="EMBL" id="SBT10465.1"/>
    </source>
</evidence>
<evidence type="ECO:0000256" key="1">
    <source>
        <dbReference type="SAM" id="Coils"/>
    </source>
</evidence>
<name>A0A1A8XZV6_9RHOO</name>
<sequence length="341" mass="38605">MGILDWFKSRPSFFEPDRLSDDTTTRAIEKAVTLTNPRMKLIHSYRERLAPAVDISVQYLREMVRAVPPALSVSSVNWSTDPVLRAFFVAAQDIPCTMGRSKNLRTLFNKYPEIDDACFILVMKFNEQQVFGTSMQGNVVQRDVAQTTVGFSDHEARICGLDDAEVRRLLGVQAYEYLLAQALSEIGDERSERRELEDNRALIRARLRLLQQQGPGLGSVFGRVAASSDDEFRLETQLTENERQIEAICSQQSVLDAELESLGAVLRHPERYIRIEQKQLRLNSMNVLVDDASNAVASEIVFSLAQLTGVREIQRAFVMARFARSGLPEARMNLDDIARYL</sequence>
<accession>A0A1A8XZV6</accession>
<dbReference type="Proteomes" id="UP000199600">
    <property type="component" value="Unassembled WGS sequence"/>
</dbReference>
<proteinExistence type="predicted"/>
<keyword evidence="3" id="KW-1185">Reference proteome</keyword>
<keyword evidence="1" id="KW-0175">Coiled coil</keyword>
<dbReference type="EMBL" id="FLQY01000352">
    <property type="protein sequence ID" value="SBT10465.1"/>
    <property type="molecule type" value="Genomic_DNA"/>
</dbReference>
<reference evidence="2 3" key="1">
    <citation type="submission" date="2016-06" db="EMBL/GenBank/DDBJ databases">
        <authorList>
            <person name="Kjaerup R.B."/>
            <person name="Dalgaard T.S."/>
            <person name="Juul-Madsen H.R."/>
        </authorList>
    </citation>
    <scope>NUCLEOTIDE SEQUENCE [LARGE SCALE GENOMIC DNA]</scope>
    <source>
        <strain evidence="2">2</strain>
    </source>
</reference>